<feature type="active site" description="Nucleophile" evidence="4 7">
    <location>
        <position position="259"/>
    </location>
</feature>
<name>A0A9R1CX46_9BACT</name>
<dbReference type="EMBL" id="BPUB01000002">
    <property type="protein sequence ID" value="GJG59362.1"/>
    <property type="molecule type" value="Genomic_DNA"/>
</dbReference>
<dbReference type="InterPro" id="IPR017853">
    <property type="entry name" value="GH"/>
</dbReference>
<comment type="similarity">
    <text evidence="1 7">Belongs to the glycosyl hydrolase 26 family.</text>
</comment>
<dbReference type="GO" id="GO:0006080">
    <property type="term" value="P:substituted mannan metabolic process"/>
    <property type="evidence" value="ECO:0007669"/>
    <property type="project" value="InterPro"/>
</dbReference>
<dbReference type="InterPro" id="IPR016714">
    <property type="entry name" value="MANB/E"/>
</dbReference>
<reference evidence="9" key="1">
    <citation type="journal article" date="2022" name="Int. J. Syst. Evol. Microbiol.">
        <title>Prevotella lacticifex sp. nov., isolated from the rumen of cows.</title>
        <authorList>
            <person name="Shinkai T."/>
            <person name="Ikeyama N."/>
            <person name="Kumagai M."/>
            <person name="Ohmori H."/>
            <person name="Sakamoto M."/>
            <person name="Ohkuma M."/>
            <person name="Mitsumori M."/>
        </authorList>
    </citation>
    <scope>NUCLEOTIDE SEQUENCE</scope>
    <source>
        <strain evidence="9">R5076</strain>
    </source>
</reference>
<dbReference type="PIRSF" id="PIRSF018168">
    <property type="entry name" value="Mannan-1_4-beta-mannosidase"/>
    <property type="match status" value="1"/>
</dbReference>
<evidence type="ECO:0000256" key="3">
    <source>
        <dbReference type="ARBA" id="ARBA00023295"/>
    </source>
</evidence>
<evidence type="ECO:0000259" key="8">
    <source>
        <dbReference type="PROSITE" id="PS51764"/>
    </source>
</evidence>
<keyword evidence="2 7" id="KW-0378">Hydrolase</keyword>
<keyword evidence="3 7" id="KW-0326">Glycosidase</keyword>
<dbReference type="Proteomes" id="UP000825483">
    <property type="component" value="Unassembled WGS sequence"/>
</dbReference>
<evidence type="ECO:0000256" key="5">
    <source>
        <dbReference type="PIRSR" id="PIRSR018168-2"/>
    </source>
</evidence>
<feature type="binding site" evidence="5">
    <location>
        <position position="224"/>
    </location>
    <ligand>
        <name>substrate</name>
    </ligand>
</feature>
<dbReference type="PANTHER" id="PTHR40079:SF4">
    <property type="entry name" value="GH26 DOMAIN-CONTAINING PROTEIN-RELATED"/>
    <property type="match status" value="1"/>
</dbReference>
<dbReference type="SUPFAM" id="SSF51445">
    <property type="entry name" value="(Trans)glycosidases"/>
    <property type="match status" value="1"/>
</dbReference>
<evidence type="ECO:0000256" key="7">
    <source>
        <dbReference type="PROSITE-ProRule" id="PRU01100"/>
    </source>
</evidence>
<accession>A0A9R1CX46</accession>
<evidence type="ECO:0000256" key="4">
    <source>
        <dbReference type="PIRSR" id="PIRSR018168-1"/>
    </source>
</evidence>
<dbReference type="Pfam" id="PF02156">
    <property type="entry name" value="Glyco_hydro_26"/>
    <property type="match status" value="1"/>
</dbReference>
<evidence type="ECO:0000256" key="1">
    <source>
        <dbReference type="ARBA" id="ARBA00007754"/>
    </source>
</evidence>
<dbReference type="Gene3D" id="3.20.20.80">
    <property type="entry name" value="Glycosidases"/>
    <property type="match status" value="1"/>
</dbReference>
<feature type="site" description="Plays an important role in maintaining the position of the catalytic nucleophile" evidence="6">
    <location>
        <position position="149"/>
    </location>
</feature>
<dbReference type="PRINTS" id="PR00739">
    <property type="entry name" value="GLHYDRLASE26"/>
</dbReference>
<dbReference type="AlphaFoldDB" id="A0A9R1CX46"/>
<organism evidence="9 10">
    <name type="scientific">Prevotella lacticifex</name>
    <dbReference type="NCBI Taxonomy" id="2854755"/>
    <lineage>
        <taxon>Bacteria</taxon>
        <taxon>Pseudomonadati</taxon>
        <taxon>Bacteroidota</taxon>
        <taxon>Bacteroidia</taxon>
        <taxon>Bacteroidales</taxon>
        <taxon>Prevotellaceae</taxon>
        <taxon>Prevotella</taxon>
    </lineage>
</organism>
<feature type="domain" description="GH26" evidence="8">
    <location>
        <begin position="1"/>
        <end position="330"/>
    </location>
</feature>
<dbReference type="InterPro" id="IPR022790">
    <property type="entry name" value="GH26_dom"/>
</dbReference>
<dbReference type="PROSITE" id="PS51764">
    <property type="entry name" value="GH26"/>
    <property type="match status" value="1"/>
</dbReference>
<evidence type="ECO:0000256" key="6">
    <source>
        <dbReference type="PIRSR" id="PIRSR018168-3"/>
    </source>
</evidence>
<comment type="caution">
    <text evidence="9">The sequence shown here is derived from an EMBL/GenBank/DDBJ whole genome shotgun (WGS) entry which is preliminary data.</text>
</comment>
<dbReference type="InterPro" id="IPR000805">
    <property type="entry name" value="Glyco_hydro_26"/>
</dbReference>
<dbReference type="GO" id="GO:0016985">
    <property type="term" value="F:mannan endo-1,4-beta-mannosidase activity"/>
    <property type="evidence" value="ECO:0007669"/>
    <property type="project" value="InterPro"/>
</dbReference>
<feature type="active site" description="Proton donor" evidence="4 7">
    <location>
        <position position="150"/>
    </location>
</feature>
<feature type="binding site" evidence="5">
    <location>
        <position position="155"/>
    </location>
    <ligand>
        <name>substrate</name>
    </ligand>
</feature>
<proteinExistence type="inferred from homology"/>
<evidence type="ECO:0000313" key="9">
    <source>
        <dbReference type="EMBL" id="GJG59362.1"/>
    </source>
</evidence>
<feature type="binding site" evidence="5">
    <location>
        <position position="88"/>
    </location>
    <ligand>
        <name>substrate</name>
    </ligand>
</feature>
<protein>
    <submittedName>
        <fullName evidence="9">Mannan endo-1,4-beta-mannosidase</fullName>
    </submittedName>
</protein>
<keyword evidence="10" id="KW-1185">Reference proteome</keyword>
<gene>
    <name evidence="9" type="ORF">PRLR5076_22130</name>
</gene>
<sequence>MKRMMKLQKRGIMVGHQDDPMYGSTWSWDENRSDVLEVTGDYPAVMGFDLGELELGNDKNLDKVPFDRLRREAIAQYQRGGIVTISWHPHNPVTSQNAWDPSGEPVKKILEGGDVRDKFMGWLKTVATFLKTLKTPDGKQIPIVFRPWHEMNGGWFWWGKNSCTPEEYKQFFKLTHETFDREGLKDYLVWAWSPNLDGTSDTKEKFMECYPGDDLVDLVGIDIYEFDNSDSNYIANTKAELKIMTECARQQKKLAAFTETGCRGINHKSDWFMQTLYPVLQQFSGQLSYVLFWRNDFVNPDQEAYLPNKGSNAAPDFKKFEEQKDILFLKDIKKTK</sequence>
<dbReference type="PANTHER" id="PTHR40079">
    <property type="entry name" value="MANNAN ENDO-1,4-BETA-MANNOSIDASE E-RELATED"/>
    <property type="match status" value="1"/>
</dbReference>
<evidence type="ECO:0000313" key="10">
    <source>
        <dbReference type="Proteomes" id="UP000825483"/>
    </source>
</evidence>
<evidence type="ECO:0000256" key="2">
    <source>
        <dbReference type="ARBA" id="ARBA00022801"/>
    </source>
</evidence>